<feature type="compositionally biased region" description="Basic residues" evidence="1">
    <location>
        <begin position="139"/>
        <end position="149"/>
    </location>
</feature>
<accession>A0A9N7YRL3</accession>
<feature type="compositionally biased region" description="Polar residues" evidence="1">
    <location>
        <begin position="41"/>
        <end position="54"/>
    </location>
</feature>
<reference evidence="2" key="1">
    <citation type="submission" date="2020-03" db="EMBL/GenBank/DDBJ databases">
        <authorList>
            <person name="Weist P."/>
        </authorList>
    </citation>
    <scope>NUCLEOTIDE SEQUENCE</scope>
</reference>
<dbReference type="EMBL" id="CADEAL010001770">
    <property type="protein sequence ID" value="CAB1435411.1"/>
    <property type="molecule type" value="Genomic_DNA"/>
</dbReference>
<proteinExistence type="predicted"/>
<comment type="caution">
    <text evidence="2">The sequence shown here is derived from an EMBL/GenBank/DDBJ whole genome shotgun (WGS) entry which is preliminary data.</text>
</comment>
<dbReference type="AlphaFoldDB" id="A0A9N7YRL3"/>
<keyword evidence="3" id="KW-1185">Reference proteome</keyword>
<name>A0A9N7YRL3_PLEPL</name>
<organism evidence="2 3">
    <name type="scientific">Pleuronectes platessa</name>
    <name type="common">European plaice</name>
    <dbReference type="NCBI Taxonomy" id="8262"/>
    <lineage>
        <taxon>Eukaryota</taxon>
        <taxon>Metazoa</taxon>
        <taxon>Chordata</taxon>
        <taxon>Craniata</taxon>
        <taxon>Vertebrata</taxon>
        <taxon>Euteleostomi</taxon>
        <taxon>Actinopterygii</taxon>
        <taxon>Neopterygii</taxon>
        <taxon>Teleostei</taxon>
        <taxon>Neoteleostei</taxon>
        <taxon>Acanthomorphata</taxon>
        <taxon>Carangaria</taxon>
        <taxon>Pleuronectiformes</taxon>
        <taxon>Pleuronectoidei</taxon>
        <taxon>Pleuronectidae</taxon>
        <taxon>Pleuronectes</taxon>
    </lineage>
</organism>
<evidence type="ECO:0000313" key="3">
    <source>
        <dbReference type="Proteomes" id="UP001153269"/>
    </source>
</evidence>
<evidence type="ECO:0000256" key="1">
    <source>
        <dbReference type="SAM" id="MobiDB-lite"/>
    </source>
</evidence>
<evidence type="ECO:0000313" key="2">
    <source>
        <dbReference type="EMBL" id="CAB1435411.1"/>
    </source>
</evidence>
<sequence length="149" mass="16201">MAAGLCNLPETGEDTVNTVSKGVEALTSWRCESWGEHAGGMTQSPTMLFTSPTPKRQDSESSPSSSSSSYSATKNTEQRHQRQLCSLPPTSSKEGWIGSHAQSATSQGGRGGGGGGEPRQQQRISLEQNENKSNDFKRSNKRRRASRWR</sequence>
<gene>
    <name evidence="2" type="ORF">PLEPLA_LOCUS23486</name>
</gene>
<feature type="compositionally biased region" description="Gly residues" evidence="1">
    <location>
        <begin position="108"/>
        <end position="117"/>
    </location>
</feature>
<feature type="region of interest" description="Disordered" evidence="1">
    <location>
        <begin position="34"/>
        <end position="149"/>
    </location>
</feature>
<protein>
    <submittedName>
        <fullName evidence="2">Uncharacterized protein</fullName>
    </submittedName>
</protein>
<feature type="compositionally biased region" description="Low complexity" evidence="1">
    <location>
        <begin position="60"/>
        <end position="71"/>
    </location>
</feature>
<dbReference type="Proteomes" id="UP001153269">
    <property type="component" value="Unassembled WGS sequence"/>
</dbReference>
<feature type="compositionally biased region" description="Basic and acidic residues" evidence="1">
    <location>
        <begin position="129"/>
        <end position="138"/>
    </location>
</feature>